<name>A4BWH1_9FLAO</name>
<dbReference type="eggNOG" id="ENOG50335UX">
    <property type="taxonomic scope" value="Bacteria"/>
</dbReference>
<dbReference type="STRING" id="313594.PI23P_02422"/>
<dbReference type="AlphaFoldDB" id="A4BWH1"/>
<evidence type="ECO:0000256" key="3">
    <source>
        <dbReference type="ARBA" id="ARBA00035643"/>
    </source>
</evidence>
<dbReference type="Pfam" id="PF06386">
    <property type="entry name" value="GvpL_GvpF"/>
    <property type="match status" value="1"/>
</dbReference>
<evidence type="ECO:0000256" key="2">
    <source>
        <dbReference type="ARBA" id="ARBA00035108"/>
    </source>
</evidence>
<keyword evidence="5" id="KW-1185">Reference proteome</keyword>
<gene>
    <name evidence="4" type="ORF">PI23P_02422</name>
</gene>
<accession>A4BWH1</accession>
<organism evidence="4 5">
    <name type="scientific">Polaribacter irgensii 23-P</name>
    <dbReference type="NCBI Taxonomy" id="313594"/>
    <lineage>
        <taxon>Bacteria</taxon>
        <taxon>Pseudomonadati</taxon>
        <taxon>Bacteroidota</taxon>
        <taxon>Flavobacteriia</taxon>
        <taxon>Flavobacteriales</taxon>
        <taxon>Flavobacteriaceae</taxon>
    </lineage>
</organism>
<dbReference type="Proteomes" id="UP000003053">
    <property type="component" value="Unassembled WGS sequence"/>
</dbReference>
<dbReference type="OrthoDB" id="598329at2"/>
<evidence type="ECO:0008006" key="6">
    <source>
        <dbReference type="Google" id="ProtNLM"/>
    </source>
</evidence>
<dbReference type="PANTHER" id="PTHR36852">
    <property type="entry name" value="PROTEIN GVPL 2"/>
    <property type="match status" value="1"/>
</dbReference>
<proteinExistence type="inferred from homology"/>
<dbReference type="InterPro" id="IPR009430">
    <property type="entry name" value="GvpL/GvpF"/>
</dbReference>
<dbReference type="PANTHER" id="PTHR36852:SF1">
    <property type="entry name" value="PROTEIN GVPL 2"/>
    <property type="match status" value="1"/>
</dbReference>
<dbReference type="GO" id="GO:0031412">
    <property type="term" value="P:gas vesicle organization"/>
    <property type="evidence" value="ECO:0007669"/>
    <property type="project" value="InterPro"/>
</dbReference>
<dbReference type="RefSeq" id="WP_004569108.1">
    <property type="nucleotide sequence ID" value="NZ_CH724148.1"/>
</dbReference>
<dbReference type="EMBL" id="AAOG01000001">
    <property type="protein sequence ID" value="EAR13312.1"/>
    <property type="molecule type" value="Genomic_DNA"/>
</dbReference>
<evidence type="ECO:0000313" key="5">
    <source>
        <dbReference type="Proteomes" id="UP000003053"/>
    </source>
</evidence>
<comment type="caution">
    <text evidence="4">The sequence shown here is derived from an EMBL/GenBank/DDBJ whole genome shotgun (WGS) entry which is preliminary data.</text>
</comment>
<keyword evidence="1" id="KW-0304">Gas vesicle</keyword>
<dbReference type="HOGENOM" id="CLU_065736_3_1_10"/>
<comment type="subcellular location">
    <subcellularLocation>
        <location evidence="2">Gas vesicle</location>
    </subcellularLocation>
</comment>
<evidence type="ECO:0000256" key="1">
    <source>
        <dbReference type="ARBA" id="ARBA00022987"/>
    </source>
</evidence>
<evidence type="ECO:0000313" key="4">
    <source>
        <dbReference type="EMBL" id="EAR13312.1"/>
    </source>
</evidence>
<protein>
    <recommendedName>
        <fullName evidence="6">Gas vesicle synthesis GvpLGvpF</fullName>
    </recommendedName>
</protein>
<sequence>MKKVIYAILLTNQRHRKMRDLVKGMKGIMGAEIYALSFKDVSIAVSDFTSSKDTTNRELAIDFAGVIEVLSQQITLLPVRFGTFIKTDEIVHQLLVNHYDSFFRNLQKVENKCEFGLKILCDYDTFSKKISAQAAAVEVQPLAYFSANTIHTNYLLEKIKINKLEDSLFKYVEQLIEDISQHLTQINPESKYKKMVTNSILLDAVFLVKENKKDEFIQAISSFKQQHDDLQFLLTGSWPPYSFVDIVIE</sequence>
<comment type="similarity">
    <text evidence="3">Belongs to the gas vesicle GvpF/GvpL family.</text>
</comment>
<dbReference type="GO" id="GO:0031411">
    <property type="term" value="C:gas vesicle"/>
    <property type="evidence" value="ECO:0007669"/>
    <property type="project" value="UniProtKB-SubCell"/>
</dbReference>
<reference evidence="4 5" key="1">
    <citation type="submission" date="2006-02" db="EMBL/GenBank/DDBJ databases">
        <authorList>
            <person name="Murray A."/>
            <person name="Staley J."/>
            <person name="Ferriera S."/>
            <person name="Johnson J."/>
            <person name="Kravitz S."/>
            <person name="Halpern A."/>
            <person name="Remington K."/>
            <person name="Beeson K."/>
            <person name="Tran B."/>
            <person name="Rogers Y.-H."/>
            <person name="Friedman R."/>
            <person name="Venter J.C."/>
        </authorList>
    </citation>
    <scope>NUCLEOTIDE SEQUENCE [LARGE SCALE GENOMIC DNA]</scope>
    <source>
        <strain evidence="4 5">23-P</strain>
    </source>
</reference>